<dbReference type="Proteomes" id="UP000430146">
    <property type="component" value="Unassembled WGS sequence"/>
</dbReference>
<feature type="region of interest" description="Disordered" evidence="1">
    <location>
        <begin position="54"/>
        <end position="81"/>
    </location>
</feature>
<evidence type="ECO:0000313" key="2">
    <source>
        <dbReference type="EMBL" id="CAA0123183.1"/>
    </source>
</evidence>
<protein>
    <submittedName>
        <fullName evidence="2">Uncharacterized protein</fullName>
    </submittedName>
</protein>
<dbReference type="AlphaFoldDB" id="A0A5S9QWW6"/>
<gene>
    <name evidence="2" type="ORF">AELLOGFF_04543</name>
</gene>
<feature type="compositionally biased region" description="Low complexity" evidence="1">
    <location>
        <begin position="62"/>
        <end position="75"/>
    </location>
</feature>
<proteinExistence type="predicted"/>
<dbReference type="RefSeq" id="WP_159231161.1">
    <property type="nucleotide sequence ID" value="NZ_CACSIP010000021.1"/>
</dbReference>
<reference evidence="2 3" key="1">
    <citation type="submission" date="2019-11" db="EMBL/GenBank/DDBJ databases">
        <authorList>
            <person name="Holert J."/>
        </authorList>
    </citation>
    <scope>NUCLEOTIDE SEQUENCE [LARGE SCALE GENOMIC DNA]</scope>
    <source>
        <strain evidence="2">BC8_1</strain>
    </source>
</reference>
<dbReference type="EMBL" id="CACSIP010000021">
    <property type="protein sequence ID" value="CAA0123183.1"/>
    <property type="molecule type" value="Genomic_DNA"/>
</dbReference>
<organism evidence="2 3">
    <name type="scientific">Mycolicibacterium vanbaalenii</name>
    <name type="common">Mycobacterium vanbaalenii</name>
    <dbReference type="NCBI Taxonomy" id="110539"/>
    <lineage>
        <taxon>Bacteria</taxon>
        <taxon>Bacillati</taxon>
        <taxon>Actinomycetota</taxon>
        <taxon>Actinomycetes</taxon>
        <taxon>Mycobacteriales</taxon>
        <taxon>Mycobacteriaceae</taxon>
        <taxon>Mycolicibacterium</taxon>
    </lineage>
</organism>
<evidence type="ECO:0000313" key="3">
    <source>
        <dbReference type="Proteomes" id="UP000430146"/>
    </source>
</evidence>
<accession>A0A5S9QWW6</accession>
<name>A0A5S9QWW6_MYCVN</name>
<sequence length="81" mass="8442">MSNHENLTGTTATDQHGRACEVLQDTGDVNVRIRLTGTNFGGWVPRTTLTLTGKAWPDLDTPAPAALRAGGLAPSAPCPTT</sequence>
<keyword evidence="3" id="KW-1185">Reference proteome</keyword>
<evidence type="ECO:0000256" key="1">
    <source>
        <dbReference type="SAM" id="MobiDB-lite"/>
    </source>
</evidence>